<protein>
    <submittedName>
        <fullName evidence="1">Uncharacterized protein</fullName>
    </submittedName>
</protein>
<dbReference type="RefSeq" id="WP_179809331.1">
    <property type="nucleotide sequence ID" value="NZ_JACCHL010000001.1"/>
</dbReference>
<dbReference type="Proteomes" id="UP000584931">
    <property type="component" value="Unassembled WGS sequence"/>
</dbReference>
<reference evidence="1 2" key="1">
    <citation type="submission" date="2020-07" db="EMBL/GenBank/DDBJ databases">
        <title>Sequencing the genomes of 1000 actinobacteria strains.</title>
        <authorList>
            <person name="Klenk H.-P."/>
        </authorList>
    </citation>
    <scope>NUCLEOTIDE SEQUENCE [LARGE SCALE GENOMIC DNA]</scope>
    <source>
        <strain evidence="1 2">DSM 45278</strain>
    </source>
</reference>
<organism evidence="1 2">
    <name type="scientific">Nocardiopsis sinuspersici</name>
    <dbReference type="NCBI Taxonomy" id="501010"/>
    <lineage>
        <taxon>Bacteria</taxon>
        <taxon>Bacillati</taxon>
        <taxon>Actinomycetota</taxon>
        <taxon>Actinomycetes</taxon>
        <taxon>Streptosporangiales</taxon>
        <taxon>Nocardiopsidaceae</taxon>
        <taxon>Nocardiopsis</taxon>
    </lineage>
</organism>
<proteinExistence type="predicted"/>
<sequence length="308" mass="34008">MLAVFERIGLSLVEEILAKASGEATLETVTFTNQPTAGKGSVPDARISADFTYLFEVKTVRGTVGAKQLRCHLANLKEGPGRYLFVLTPDPTRPAALDAVDDRRMVWFNFAALYDAITAVVDDAFLAPSERDRFLLRELQALFDNDGLVTSAEVVVVAASQAYPEYLASSAYICQPGRTFREGLTHMGFYAQQAIQPHLARILTREDHVPFTYEEALRREGNGGRDARIGALIRASLETGAREEEQEYMVFLLSEPEDTETVVLEAPVVNDTVAVSGRPWAWTMGQRYVSLAALRRPGVRTTSDLETS</sequence>
<name>A0A7Y9X9B8_9ACTN</name>
<dbReference type="AlphaFoldDB" id="A0A7Y9X9B8"/>
<gene>
    <name evidence="1" type="ORF">HNR06_001017</name>
</gene>
<evidence type="ECO:0000313" key="1">
    <source>
        <dbReference type="EMBL" id="NYH51428.1"/>
    </source>
</evidence>
<accession>A0A7Y9X9B8</accession>
<evidence type="ECO:0000313" key="2">
    <source>
        <dbReference type="Proteomes" id="UP000584931"/>
    </source>
</evidence>
<dbReference type="EMBL" id="JACCHL010000001">
    <property type="protein sequence ID" value="NYH51428.1"/>
    <property type="molecule type" value="Genomic_DNA"/>
</dbReference>
<comment type="caution">
    <text evidence="1">The sequence shown here is derived from an EMBL/GenBank/DDBJ whole genome shotgun (WGS) entry which is preliminary data.</text>
</comment>